<dbReference type="STRING" id="633813.SAMN04488087_1305"/>
<evidence type="ECO:0000256" key="2">
    <source>
        <dbReference type="ARBA" id="ARBA00023125"/>
    </source>
</evidence>
<dbReference type="CDD" id="cd07377">
    <property type="entry name" value="WHTH_GntR"/>
    <property type="match status" value="1"/>
</dbReference>
<accession>A0A1M6T097</accession>
<evidence type="ECO:0000313" key="5">
    <source>
        <dbReference type="EMBL" id="SHK50391.1"/>
    </source>
</evidence>
<dbReference type="Gene3D" id="1.20.120.530">
    <property type="entry name" value="GntR ligand-binding domain-like"/>
    <property type="match status" value="1"/>
</dbReference>
<dbReference type="SMART" id="SM00345">
    <property type="entry name" value="HTH_GNTR"/>
    <property type="match status" value="1"/>
</dbReference>
<dbReference type="AlphaFoldDB" id="A0A1M6T097"/>
<dbReference type="OrthoDB" id="9799482at2"/>
<dbReference type="InterPro" id="IPR036390">
    <property type="entry name" value="WH_DNA-bd_sf"/>
</dbReference>
<evidence type="ECO:0000259" key="4">
    <source>
        <dbReference type="PROSITE" id="PS50949"/>
    </source>
</evidence>
<dbReference type="GO" id="GO:0003677">
    <property type="term" value="F:DNA binding"/>
    <property type="evidence" value="ECO:0007669"/>
    <property type="project" value="UniProtKB-KW"/>
</dbReference>
<dbReference type="SMART" id="SM00895">
    <property type="entry name" value="FCD"/>
    <property type="match status" value="1"/>
</dbReference>
<evidence type="ECO:0000256" key="1">
    <source>
        <dbReference type="ARBA" id="ARBA00023015"/>
    </source>
</evidence>
<evidence type="ECO:0000256" key="3">
    <source>
        <dbReference type="ARBA" id="ARBA00023163"/>
    </source>
</evidence>
<organism evidence="5 6">
    <name type="scientific">Rhodothermus profundi</name>
    <dbReference type="NCBI Taxonomy" id="633813"/>
    <lineage>
        <taxon>Bacteria</taxon>
        <taxon>Pseudomonadati</taxon>
        <taxon>Rhodothermota</taxon>
        <taxon>Rhodothermia</taxon>
        <taxon>Rhodothermales</taxon>
        <taxon>Rhodothermaceae</taxon>
        <taxon>Rhodothermus</taxon>
    </lineage>
</organism>
<dbReference type="SUPFAM" id="SSF46785">
    <property type="entry name" value="Winged helix' DNA-binding domain"/>
    <property type="match status" value="1"/>
</dbReference>
<dbReference type="InterPro" id="IPR036388">
    <property type="entry name" value="WH-like_DNA-bd_sf"/>
</dbReference>
<dbReference type="Proteomes" id="UP000185812">
    <property type="component" value="Unassembled WGS sequence"/>
</dbReference>
<feature type="domain" description="HTH gntR-type" evidence="4">
    <location>
        <begin position="12"/>
        <end position="80"/>
    </location>
</feature>
<dbReference type="PROSITE" id="PS50949">
    <property type="entry name" value="HTH_GNTR"/>
    <property type="match status" value="1"/>
</dbReference>
<dbReference type="InterPro" id="IPR011711">
    <property type="entry name" value="GntR_C"/>
</dbReference>
<dbReference type="Pfam" id="PF07729">
    <property type="entry name" value="FCD"/>
    <property type="match status" value="1"/>
</dbReference>
<dbReference type="InterPro" id="IPR000524">
    <property type="entry name" value="Tscrpt_reg_HTH_GntR"/>
</dbReference>
<proteinExistence type="predicted"/>
<dbReference type="PANTHER" id="PTHR43537">
    <property type="entry name" value="TRANSCRIPTIONAL REGULATOR, GNTR FAMILY"/>
    <property type="match status" value="1"/>
</dbReference>
<dbReference type="PRINTS" id="PR00035">
    <property type="entry name" value="HTHGNTR"/>
</dbReference>
<keyword evidence="1" id="KW-0805">Transcription regulation</keyword>
<name>A0A1M6T097_9BACT</name>
<evidence type="ECO:0000313" key="6">
    <source>
        <dbReference type="Proteomes" id="UP000185812"/>
    </source>
</evidence>
<sequence length="255" mass="28648">MNKLFQSVGRTELLSHTVEQAIEAAIREGHLSVGDKLPSEFELCSQFDVSRTVIREALRMLAARGLVRIEKGRGVFVCAPSVESVSNPMALYLHMHVGPNHALEVVRARQLIEPVIAAEAARRHTQEDVQLIMENLEMLKTCTDSFEKLTQVDMDFHMLIAKATHNPVIPLIIHPIQQLMPRIKLKVYLSVEDAHASAVKWHTAIAEAIFARNAEQALECMTQHLKIAEEHVRKMLAMMEREVQPAGNGQTEQQA</sequence>
<dbReference type="PANTHER" id="PTHR43537:SF5">
    <property type="entry name" value="UXU OPERON TRANSCRIPTIONAL REGULATOR"/>
    <property type="match status" value="1"/>
</dbReference>
<keyword evidence="6" id="KW-1185">Reference proteome</keyword>
<protein>
    <submittedName>
        <fullName evidence="5">Transcriptional regulator, GntR family</fullName>
    </submittedName>
</protein>
<dbReference type="RefSeq" id="WP_072715149.1">
    <property type="nucleotide sequence ID" value="NZ_FRAU01000003.1"/>
</dbReference>
<dbReference type="GO" id="GO:0003700">
    <property type="term" value="F:DNA-binding transcription factor activity"/>
    <property type="evidence" value="ECO:0007669"/>
    <property type="project" value="InterPro"/>
</dbReference>
<reference evidence="6" key="1">
    <citation type="submission" date="2016-11" db="EMBL/GenBank/DDBJ databases">
        <authorList>
            <person name="Varghese N."/>
            <person name="Submissions S."/>
        </authorList>
    </citation>
    <scope>NUCLEOTIDE SEQUENCE [LARGE SCALE GENOMIC DNA]</scope>
    <source>
        <strain evidence="6">DSM 22212</strain>
    </source>
</reference>
<dbReference type="InterPro" id="IPR008920">
    <property type="entry name" value="TF_FadR/GntR_C"/>
</dbReference>
<keyword evidence="2" id="KW-0238">DNA-binding</keyword>
<keyword evidence="3" id="KW-0804">Transcription</keyword>
<dbReference type="Pfam" id="PF00392">
    <property type="entry name" value="GntR"/>
    <property type="match status" value="1"/>
</dbReference>
<gene>
    <name evidence="5" type="ORF">SAMN04488087_1305</name>
</gene>
<dbReference type="EMBL" id="FRAU01000003">
    <property type="protein sequence ID" value="SHK50391.1"/>
    <property type="molecule type" value="Genomic_DNA"/>
</dbReference>
<dbReference type="SUPFAM" id="SSF48008">
    <property type="entry name" value="GntR ligand-binding domain-like"/>
    <property type="match status" value="1"/>
</dbReference>
<dbReference type="Gene3D" id="1.10.10.10">
    <property type="entry name" value="Winged helix-like DNA-binding domain superfamily/Winged helix DNA-binding domain"/>
    <property type="match status" value="1"/>
</dbReference>